<evidence type="ECO:0000256" key="2">
    <source>
        <dbReference type="ARBA" id="ARBA00023004"/>
    </source>
</evidence>
<evidence type="ECO:0000256" key="1">
    <source>
        <dbReference type="ARBA" id="ARBA00022737"/>
    </source>
</evidence>
<dbReference type="STRING" id="105696.A0A1Y2M743"/>
<feature type="compositionally biased region" description="Polar residues" evidence="3">
    <location>
        <begin position="586"/>
        <end position="632"/>
    </location>
</feature>
<proteinExistence type="predicted"/>
<feature type="region of interest" description="Disordered" evidence="3">
    <location>
        <begin position="695"/>
        <end position="727"/>
    </location>
</feature>
<dbReference type="Pfam" id="PF24681">
    <property type="entry name" value="Kelch_KLHDC2_KLHL20_DRC7"/>
    <property type="match status" value="1"/>
</dbReference>
<sequence>MRIMARLRRCLFVAFSLIGLSHQEDPIVDFCRRWGHQTAQVNGRLYIDGGMVDWATGGSNDTSEIQLAQICTCTNIGLDTALVFSDLNSSTPFGMPYQYANLSKPSEVPNVSGGVLWPDEINKCFYQFGGAFTNGTSSAFSMWTYDVLDNRWQQTKTKPGGGATQRVAYGAGTHIDDLGLGFYFGGYASNQTDPNWTGSPVATSDLVRFEYSTGFLSNNSGPEDNVGRAEGQMVYLPISESGLLIYFGGIEDPQQNGTSVPANMSEIHMYDVQSSKWYTQTATGNIPGPRRQFCAGVTWAEDQSSYNIYLYGGYGFGNPLAYDDVYILSLPSYTWVKAFPTDNSTSKLYSHGGCSANVVGRDQMIIIGGWFPESNVCDSREVQGQHNMNLGYNGEKKAIWDKYDPDQSSYSVPTPIIAAIGGGPTGAATKTAPTSWDNPDLAVYYTLQAPSVTRTATRTLPSSTSTPSGGSSKSRVGAIAGGIVGGLAVLIIILCLILCCLHRKKKSKKEEEVMTAELPPPVELGVTTAPQELPAHGVGKYMPVHQQEQYSPYSGAASLHSPHSTYAQQSSVSGSPPHVTPYGSPHDNNYPQLAYPQNTHARSPSWETAQVSSIDTRYSHQGQHSPMTSSLPSYAPPQEVLYYPPPREAAYQSPMVSPASYGYDAGQYHDGGSSPLSPPPASTMPTPTQFYARPAPVSGDAETGYAHPPTEYGNYGESLEPQRRPKYGRFVEVNHT</sequence>
<dbReference type="EMBL" id="KZ107840">
    <property type="protein sequence ID" value="OSS51619.1"/>
    <property type="molecule type" value="Genomic_DNA"/>
</dbReference>
<keyword evidence="4" id="KW-0472">Membrane</keyword>
<reference evidence="6 7" key="1">
    <citation type="journal article" date="2017" name="Genome Announc.">
        <title>Genome sequence of the saprophytic ascomycete Epicoccum nigrum ICMP 19927 strain isolated from New Zealand.</title>
        <authorList>
            <person name="Fokin M."/>
            <person name="Fleetwood D."/>
            <person name="Weir B.S."/>
            <person name="Villas-Boas S.G."/>
        </authorList>
    </citation>
    <scope>NUCLEOTIDE SEQUENCE [LARGE SCALE GENOMIC DNA]</scope>
    <source>
        <strain evidence="6 7">ICMP 19927</strain>
    </source>
</reference>
<accession>A0A1Y2M743</accession>
<feature type="signal peptide" evidence="5">
    <location>
        <begin position="1"/>
        <end position="23"/>
    </location>
</feature>
<feature type="chain" id="PRO_5013231729" evidence="5">
    <location>
        <begin position="24"/>
        <end position="736"/>
    </location>
</feature>
<evidence type="ECO:0000256" key="4">
    <source>
        <dbReference type="SAM" id="Phobius"/>
    </source>
</evidence>
<keyword evidence="4" id="KW-0812">Transmembrane</keyword>
<protein>
    <submittedName>
        <fullName evidence="6">Uncharacterized protein</fullName>
    </submittedName>
</protein>
<evidence type="ECO:0000256" key="5">
    <source>
        <dbReference type="SAM" id="SignalP"/>
    </source>
</evidence>
<feature type="region of interest" description="Disordered" evidence="3">
    <location>
        <begin position="455"/>
        <end position="474"/>
    </location>
</feature>
<dbReference type="InParanoid" id="A0A1Y2M743"/>
<keyword evidence="4" id="KW-1133">Transmembrane helix</keyword>
<organism evidence="6 7">
    <name type="scientific">Epicoccum nigrum</name>
    <name type="common">Soil fungus</name>
    <name type="synonym">Epicoccum purpurascens</name>
    <dbReference type="NCBI Taxonomy" id="105696"/>
    <lineage>
        <taxon>Eukaryota</taxon>
        <taxon>Fungi</taxon>
        <taxon>Dikarya</taxon>
        <taxon>Ascomycota</taxon>
        <taxon>Pezizomycotina</taxon>
        <taxon>Dothideomycetes</taxon>
        <taxon>Pleosporomycetidae</taxon>
        <taxon>Pleosporales</taxon>
        <taxon>Pleosporineae</taxon>
        <taxon>Didymellaceae</taxon>
        <taxon>Epicoccum</taxon>
    </lineage>
</organism>
<feature type="transmembrane region" description="Helical" evidence="4">
    <location>
        <begin position="476"/>
        <end position="501"/>
    </location>
</feature>
<evidence type="ECO:0000313" key="6">
    <source>
        <dbReference type="EMBL" id="OSS51619.1"/>
    </source>
</evidence>
<dbReference type="InterPro" id="IPR011043">
    <property type="entry name" value="Gal_Oxase/kelch_b-propeller"/>
</dbReference>
<evidence type="ECO:0000256" key="3">
    <source>
        <dbReference type="SAM" id="MobiDB-lite"/>
    </source>
</evidence>
<keyword evidence="5" id="KW-0732">Signal</keyword>
<dbReference type="OMA" id="SKWYTQT"/>
<name>A0A1Y2M743_EPING</name>
<keyword evidence="7" id="KW-1185">Reference proteome</keyword>
<dbReference type="InterPro" id="IPR015915">
    <property type="entry name" value="Kelch-typ_b-propeller"/>
</dbReference>
<dbReference type="PANTHER" id="PTHR47435:SF4">
    <property type="entry name" value="KELCH REPEAT PROTEIN (AFU_ORTHOLOGUE AFUA_5G12780)"/>
    <property type="match status" value="1"/>
</dbReference>
<dbReference type="Gene3D" id="2.120.10.80">
    <property type="entry name" value="Kelch-type beta propeller"/>
    <property type="match status" value="2"/>
</dbReference>
<gene>
    <name evidence="6" type="ORF">B5807_03876</name>
</gene>
<dbReference type="SUPFAM" id="SSF50965">
    <property type="entry name" value="Galactose oxidase, central domain"/>
    <property type="match status" value="1"/>
</dbReference>
<evidence type="ECO:0000313" key="7">
    <source>
        <dbReference type="Proteomes" id="UP000193240"/>
    </source>
</evidence>
<dbReference type="GO" id="GO:0019760">
    <property type="term" value="P:glucosinolate metabolic process"/>
    <property type="evidence" value="ECO:0007669"/>
    <property type="project" value="UniProtKB-ARBA"/>
</dbReference>
<feature type="region of interest" description="Disordered" evidence="3">
    <location>
        <begin position="552"/>
        <end position="633"/>
    </location>
</feature>
<keyword evidence="2" id="KW-0408">Iron</keyword>
<feature type="compositionally biased region" description="Polar residues" evidence="3">
    <location>
        <begin position="561"/>
        <end position="574"/>
    </location>
</feature>
<dbReference type="PANTHER" id="PTHR47435">
    <property type="entry name" value="KELCH REPEAT PROTEIN (AFU_ORTHOLOGUE AFUA_5G12780)"/>
    <property type="match status" value="1"/>
</dbReference>
<keyword evidence="1" id="KW-0677">Repeat</keyword>
<dbReference type="AlphaFoldDB" id="A0A1Y2M743"/>
<dbReference type="Proteomes" id="UP000193240">
    <property type="component" value="Unassembled WGS sequence"/>
</dbReference>